<organism evidence="11 12">
    <name type="scientific">Oleispira antarctica</name>
    <dbReference type="NCBI Taxonomy" id="188908"/>
    <lineage>
        <taxon>Bacteria</taxon>
        <taxon>Pseudomonadati</taxon>
        <taxon>Pseudomonadota</taxon>
        <taxon>Gammaproteobacteria</taxon>
        <taxon>Oceanospirillales</taxon>
        <taxon>Oceanospirillaceae</taxon>
        <taxon>Oleispira</taxon>
    </lineage>
</organism>
<feature type="transmembrane region" description="Helical" evidence="9">
    <location>
        <begin position="232"/>
        <end position="252"/>
    </location>
</feature>
<accession>A0A1Y5HAL1</accession>
<evidence type="ECO:0000256" key="1">
    <source>
        <dbReference type="ARBA" id="ARBA00004141"/>
    </source>
</evidence>
<dbReference type="NCBIfam" id="TIGR00400">
    <property type="entry name" value="mgtE"/>
    <property type="match status" value="1"/>
</dbReference>
<evidence type="ECO:0000313" key="12">
    <source>
        <dbReference type="Proteomes" id="UP000227088"/>
    </source>
</evidence>
<feature type="transmembrane region" description="Helical" evidence="9">
    <location>
        <begin position="267"/>
        <end position="290"/>
    </location>
</feature>
<feature type="transmembrane region" description="Helical" evidence="9">
    <location>
        <begin position="302"/>
        <end position="324"/>
    </location>
</feature>
<comment type="similarity">
    <text evidence="2 9">Belongs to the SLC41A transporter family.</text>
</comment>
<comment type="subcellular location">
    <subcellularLocation>
        <location evidence="9">Cell membrane</location>
        <topology evidence="9">Multi-pass membrane protein</topology>
    </subcellularLocation>
    <subcellularLocation>
        <location evidence="1">Membrane</location>
        <topology evidence="1">Multi-pass membrane protein</topology>
    </subcellularLocation>
</comment>
<evidence type="ECO:0000313" key="11">
    <source>
        <dbReference type="EMBL" id="OUS34286.1"/>
    </source>
</evidence>
<evidence type="ECO:0000256" key="9">
    <source>
        <dbReference type="RuleBase" id="RU362011"/>
    </source>
</evidence>
<comment type="subunit">
    <text evidence="9">Homodimer.</text>
</comment>
<evidence type="ECO:0000256" key="2">
    <source>
        <dbReference type="ARBA" id="ARBA00009749"/>
    </source>
</evidence>
<evidence type="ECO:0000256" key="7">
    <source>
        <dbReference type="ARBA" id="ARBA00023136"/>
    </source>
</evidence>
<dbReference type="Pfam" id="PF01769">
    <property type="entry name" value="MgtE"/>
    <property type="match status" value="1"/>
</dbReference>
<evidence type="ECO:0000256" key="3">
    <source>
        <dbReference type="ARBA" id="ARBA00022448"/>
    </source>
</evidence>
<dbReference type="Gene3D" id="1.10.357.20">
    <property type="entry name" value="SLC41 divalent cation transporters, integral membrane domain"/>
    <property type="match status" value="1"/>
</dbReference>
<feature type="transmembrane region" description="Helical" evidence="9">
    <location>
        <begin position="158"/>
        <end position="178"/>
    </location>
</feature>
<keyword evidence="7 9" id="KW-0472">Membrane</keyword>
<keyword evidence="9" id="KW-1003">Cell membrane</keyword>
<reference evidence="12" key="1">
    <citation type="journal article" date="2017" name="Proc. Natl. Acad. Sci. U.S.A.">
        <title>Simulation of Deepwater Horizon oil plume reveals substrate specialization within a complex community of hydrocarbon degraders.</title>
        <authorList>
            <person name="Hu P."/>
            <person name="Dubinsky E.A."/>
            <person name="Probst A.J."/>
            <person name="Wang J."/>
            <person name="Sieber C.M.K."/>
            <person name="Tom L.M."/>
            <person name="Gardinali P."/>
            <person name="Banfield J.F."/>
            <person name="Atlas R.M."/>
            <person name="Andersen G.L."/>
        </authorList>
    </citation>
    <scope>NUCLEOTIDE SEQUENCE [LARGE SCALE GENOMIC DNA]</scope>
</reference>
<gene>
    <name evidence="11" type="ORF">A9R00_12560</name>
</gene>
<keyword evidence="9" id="KW-0479">Metal-binding</keyword>
<dbReference type="SUPFAM" id="SSF161093">
    <property type="entry name" value="MgtE membrane domain-like"/>
    <property type="match status" value="1"/>
</dbReference>
<keyword evidence="4 9" id="KW-0812">Transmembrane</keyword>
<comment type="function">
    <text evidence="9">Acts as a magnesium transporter.</text>
</comment>
<keyword evidence="3 9" id="KW-0813">Transport</keyword>
<dbReference type="Pfam" id="PF00571">
    <property type="entry name" value="CBS"/>
    <property type="match status" value="2"/>
</dbReference>
<evidence type="ECO:0000256" key="5">
    <source>
        <dbReference type="ARBA" id="ARBA00022842"/>
    </source>
</evidence>
<dbReference type="InterPro" id="IPR046342">
    <property type="entry name" value="CBS_dom_sf"/>
</dbReference>
<comment type="caution">
    <text evidence="11">The sequence shown here is derived from an EMBL/GenBank/DDBJ whole genome shotgun (WGS) entry which is preliminary data.</text>
</comment>
<evidence type="ECO:0000256" key="6">
    <source>
        <dbReference type="ARBA" id="ARBA00022989"/>
    </source>
</evidence>
<evidence type="ECO:0000256" key="8">
    <source>
        <dbReference type="PROSITE-ProRule" id="PRU00703"/>
    </source>
</evidence>
<comment type="caution">
    <text evidence="9">Lacks conserved residue(s) required for the propagation of feature annotation.</text>
</comment>
<dbReference type="InterPro" id="IPR006669">
    <property type="entry name" value="MgtE_transporter"/>
</dbReference>
<dbReference type="PANTHER" id="PTHR41394">
    <property type="entry name" value="MAGNESIUM TRANSPORTER MGTE"/>
    <property type="match status" value="1"/>
</dbReference>
<protein>
    <recommendedName>
        <fullName evidence="9">Magnesium transporter MgtE</fullName>
    </recommendedName>
</protein>
<keyword evidence="8" id="KW-0129">CBS domain</keyword>
<dbReference type="PANTHER" id="PTHR41394:SF5">
    <property type="entry name" value="SLC41A_MGTE INTEGRAL MEMBRANE DOMAIN-CONTAINING PROTEIN"/>
    <property type="match status" value="1"/>
</dbReference>
<dbReference type="GO" id="GO:0015095">
    <property type="term" value="F:magnesium ion transmembrane transporter activity"/>
    <property type="evidence" value="ECO:0007669"/>
    <property type="project" value="UniProtKB-UniRule"/>
</dbReference>
<dbReference type="Proteomes" id="UP000227088">
    <property type="component" value="Unassembled WGS sequence"/>
</dbReference>
<evidence type="ECO:0000256" key="4">
    <source>
        <dbReference type="ARBA" id="ARBA00022692"/>
    </source>
</evidence>
<keyword evidence="5 9" id="KW-0460">Magnesium</keyword>
<dbReference type="SMART" id="SM00116">
    <property type="entry name" value="CBS"/>
    <property type="match status" value="2"/>
</dbReference>
<dbReference type="InterPro" id="IPR006667">
    <property type="entry name" value="SLC41_membr_dom"/>
</dbReference>
<dbReference type="GO" id="GO:0005886">
    <property type="term" value="C:plasma membrane"/>
    <property type="evidence" value="ECO:0007669"/>
    <property type="project" value="UniProtKB-SubCell"/>
</dbReference>
<proteinExistence type="inferred from homology"/>
<dbReference type="CDD" id="cd04606">
    <property type="entry name" value="CBS_pair_Mg_transporter"/>
    <property type="match status" value="1"/>
</dbReference>
<dbReference type="EMBL" id="MABE01000718">
    <property type="protein sequence ID" value="OUS34286.1"/>
    <property type="molecule type" value="Genomic_DNA"/>
</dbReference>
<evidence type="ECO:0000259" key="10">
    <source>
        <dbReference type="PROSITE" id="PS51371"/>
    </source>
</evidence>
<dbReference type="PROSITE" id="PS51371">
    <property type="entry name" value="CBS"/>
    <property type="match status" value="1"/>
</dbReference>
<dbReference type="Gene3D" id="3.10.580.10">
    <property type="entry name" value="CBS-domain"/>
    <property type="match status" value="1"/>
</dbReference>
<name>A0A1Y5HAL1_OLEAN</name>
<dbReference type="GO" id="GO:0046872">
    <property type="term" value="F:metal ion binding"/>
    <property type="evidence" value="ECO:0007669"/>
    <property type="project" value="UniProtKB-KW"/>
</dbReference>
<dbReference type="InterPro" id="IPR036739">
    <property type="entry name" value="SLC41_membr_dom_sf"/>
</dbReference>
<feature type="domain" description="CBS" evidence="10">
    <location>
        <begin position="72"/>
        <end position="128"/>
    </location>
</feature>
<dbReference type="SUPFAM" id="SSF54631">
    <property type="entry name" value="CBS-domain pair"/>
    <property type="match status" value="1"/>
</dbReference>
<sequence length="332" mass="36321">MLDQTIKNFISKDYFSLSASLSVGEAINCIRQYDDSSLHEYYLVNENQVLCGRVTLHCLLMAQPDQGIQTLALKNCYTLNAEDDQEEAARLFRQHSLFSLPIINDQLQLVGIVTYADGMHILLEEDQEDIERMMGISGEGNAVAYRDLTISQHIKNRVGWLVALALLGFISGSILMHYESALDQLVILAIYLPMIADSGGNAGSQSASVITRALALGELRLKDAWGIIRREFAISLGLAAILALVAMGRVWFFTSDYHLPGDLSVELVMLCISMALSIQVITSTLVGAGLPLIASYFKQDPAVVASPAITTLVDISGLLIYFFLASKLLLNG</sequence>
<dbReference type="InterPro" id="IPR000644">
    <property type="entry name" value="CBS_dom"/>
</dbReference>
<dbReference type="AlphaFoldDB" id="A0A1Y5HAL1"/>
<keyword evidence="6 9" id="KW-1133">Transmembrane helix</keyword>